<dbReference type="RefSeq" id="WP_158035738.1">
    <property type="nucleotide sequence ID" value="NZ_BAAAZV010000003.1"/>
</dbReference>
<keyword evidence="4" id="KW-1185">Reference proteome</keyword>
<dbReference type="AlphaFoldDB" id="A0A7C8BSD0"/>
<dbReference type="OrthoDB" id="5244221at2"/>
<dbReference type="EMBL" id="WBKA01000002">
    <property type="protein sequence ID" value="KAB1632816.1"/>
    <property type="molecule type" value="Genomic_DNA"/>
</dbReference>
<keyword evidence="2" id="KW-0472">Membrane</keyword>
<evidence type="ECO:0000256" key="1">
    <source>
        <dbReference type="SAM" id="MobiDB-lite"/>
    </source>
</evidence>
<proteinExistence type="predicted"/>
<accession>A0A7C8BSD0</accession>
<dbReference type="InterPro" id="IPR016566">
    <property type="entry name" value="UCP010219"/>
</dbReference>
<dbReference type="Pfam" id="PF11361">
    <property type="entry name" value="DUF3159"/>
    <property type="match status" value="1"/>
</dbReference>
<sequence>MRELLEKDTLDARTMWAALGGVRGLVESTLPGVVFIIVQTATRQVVWSTVASLALVAGFTLARLIARQPLAQAMSGLVGVLLGAVLALVTGRAVQNYLPGIVINAVSALVLLGSLVVRWPLVSVLVAVFRGDVTLARHRLLLRAGALATGVWALISVARLAVQLPLYLHSLTDDEVTALGTAKLLMGLPLLALGVLLTWLLLRPVIAVLDAAEGEPDVESTTDVGTAPDGSRAGAAGRQTPSRGAVTGRREGCPDDADDVNVRGPQK</sequence>
<feature type="transmembrane region" description="Helical" evidence="2">
    <location>
        <begin position="140"/>
        <end position="162"/>
    </location>
</feature>
<evidence type="ECO:0000313" key="3">
    <source>
        <dbReference type="EMBL" id="KAB1632816.1"/>
    </source>
</evidence>
<feature type="transmembrane region" description="Helical" evidence="2">
    <location>
        <begin position="21"/>
        <end position="39"/>
    </location>
</feature>
<reference evidence="3 4" key="1">
    <citation type="submission" date="2019-09" db="EMBL/GenBank/DDBJ databases">
        <title>Phylogeny of genus Pseudoclavibacter and closely related genus.</title>
        <authorList>
            <person name="Li Y."/>
        </authorList>
    </citation>
    <scope>NUCLEOTIDE SEQUENCE [LARGE SCALE GENOMIC DNA]</scope>
    <source>
        <strain evidence="3 4">JCM 16921</strain>
    </source>
</reference>
<comment type="caution">
    <text evidence="3">The sequence shown here is derived from an EMBL/GenBank/DDBJ whole genome shotgun (WGS) entry which is preliminary data.</text>
</comment>
<keyword evidence="2" id="KW-0812">Transmembrane</keyword>
<dbReference type="Proteomes" id="UP000481339">
    <property type="component" value="Unassembled WGS sequence"/>
</dbReference>
<feature type="transmembrane region" description="Helical" evidence="2">
    <location>
        <begin position="101"/>
        <end position="128"/>
    </location>
</feature>
<feature type="region of interest" description="Disordered" evidence="1">
    <location>
        <begin position="217"/>
        <end position="267"/>
    </location>
</feature>
<feature type="transmembrane region" description="Helical" evidence="2">
    <location>
        <begin position="45"/>
        <end position="65"/>
    </location>
</feature>
<gene>
    <name evidence="3" type="ORF">F8O02_02810</name>
</gene>
<evidence type="ECO:0000256" key="2">
    <source>
        <dbReference type="SAM" id="Phobius"/>
    </source>
</evidence>
<protein>
    <submittedName>
        <fullName evidence="3">DUF3159 domain-containing protein</fullName>
    </submittedName>
</protein>
<organism evidence="3 4">
    <name type="scientific">Pseudoclavibacter caeni</name>
    <dbReference type="NCBI Taxonomy" id="908846"/>
    <lineage>
        <taxon>Bacteria</taxon>
        <taxon>Bacillati</taxon>
        <taxon>Actinomycetota</taxon>
        <taxon>Actinomycetes</taxon>
        <taxon>Micrococcales</taxon>
        <taxon>Microbacteriaceae</taxon>
        <taxon>Pseudoclavibacter</taxon>
    </lineage>
</organism>
<feature type="transmembrane region" description="Helical" evidence="2">
    <location>
        <begin position="182"/>
        <end position="202"/>
    </location>
</feature>
<name>A0A7C8BSD0_9MICO</name>
<feature type="transmembrane region" description="Helical" evidence="2">
    <location>
        <begin position="77"/>
        <end position="95"/>
    </location>
</feature>
<keyword evidence="2" id="KW-1133">Transmembrane helix</keyword>
<evidence type="ECO:0000313" key="4">
    <source>
        <dbReference type="Proteomes" id="UP000481339"/>
    </source>
</evidence>